<dbReference type="CDD" id="cd22631">
    <property type="entry name" value="Kunitz_collagen_alpha6_VI-like"/>
    <property type="match status" value="1"/>
</dbReference>
<keyword evidence="1" id="KW-1015">Disulfide bond</keyword>
<accession>A0A3Q4GL77</accession>
<dbReference type="PRINTS" id="PR00759">
    <property type="entry name" value="BASICPTASE"/>
</dbReference>
<evidence type="ECO:0000259" key="3">
    <source>
        <dbReference type="PROSITE" id="PS50279"/>
    </source>
</evidence>
<dbReference type="InterPro" id="IPR036880">
    <property type="entry name" value="Kunitz_BPTI_sf"/>
</dbReference>
<feature type="domain" description="BPTI/Kunitz inhibitor" evidence="3">
    <location>
        <begin position="49"/>
        <end position="100"/>
    </location>
</feature>
<dbReference type="PANTHER" id="PTHR10083">
    <property type="entry name" value="KUNITZ-TYPE PROTEASE INHIBITOR-RELATED"/>
    <property type="match status" value="1"/>
</dbReference>
<dbReference type="Ensembl" id="ENSNBRT00000009995.1">
    <property type="protein sequence ID" value="ENSNBRP00000009726.1"/>
    <property type="gene ID" value="ENSNBRG00000007520.1"/>
</dbReference>
<feature type="region of interest" description="Disordered" evidence="2">
    <location>
        <begin position="1"/>
        <end position="20"/>
    </location>
</feature>
<dbReference type="InterPro" id="IPR020901">
    <property type="entry name" value="Prtase_inh_Kunz-CS"/>
</dbReference>
<evidence type="ECO:0000313" key="5">
    <source>
        <dbReference type="Proteomes" id="UP000261580"/>
    </source>
</evidence>
<dbReference type="Bgee" id="ENSNBRG00000007520">
    <property type="expression patterns" value="Expressed in zone of skin and 5 other cell types or tissues"/>
</dbReference>
<name>A0A3Q4GL77_NEOBR</name>
<dbReference type="Gene3D" id="4.10.410.10">
    <property type="entry name" value="Pancreatic trypsin inhibitor Kunitz domain"/>
    <property type="match status" value="2"/>
</dbReference>
<organism evidence="4 5">
    <name type="scientific">Neolamprologus brichardi</name>
    <name type="common">Fairy cichlid</name>
    <name type="synonym">Lamprologus brichardi</name>
    <dbReference type="NCBI Taxonomy" id="32507"/>
    <lineage>
        <taxon>Eukaryota</taxon>
        <taxon>Metazoa</taxon>
        <taxon>Chordata</taxon>
        <taxon>Craniata</taxon>
        <taxon>Vertebrata</taxon>
        <taxon>Euteleostomi</taxon>
        <taxon>Actinopterygii</taxon>
        <taxon>Neopterygii</taxon>
        <taxon>Teleostei</taxon>
        <taxon>Neoteleostei</taxon>
        <taxon>Acanthomorphata</taxon>
        <taxon>Ovalentaria</taxon>
        <taxon>Cichlomorphae</taxon>
        <taxon>Cichliformes</taxon>
        <taxon>Cichlidae</taxon>
        <taxon>African cichlids</taxon>
        <taxon>Pseudocrenilabrinae</taxon>
        <taxon>Lamprologini</taxon>
        <taxon>Neolamprologus</taxon>
    </lineage>
</organism>
<feature type="domain" description="BPTI/Kunitz inhibitor" evidence="3">
    <location>
        <begin position="154"/>
        <end position="202"/>
    </location>
</feature>
<dbReference type="Proteomes" id="UP000261580">
    <property type="component" value="Unassembled WGS sequence"/>
</dbReference>
<dbReference type="FunFam" id="4.10.410.10:FF:000020">
    <property type="entry name" value="Collagen, type VI, alpha 3"/>
    <property type="match status" value="2"/>
</dbReference>
<reference evidence="4" key="1">
    <citation type="submission" date="2025-08" db="UniProtKB">
        <authorList>
            <consortium name="Ensembl"/>
        </authorList>
    </citation>
    <scope>IDENTIFICATION</scope>
</reference>
<dbReference type="CDD" id="cd22635">
    <property type="entry name" value="Kunitz_papilin"/>
    <property type="match status" value="1"/>
</dbReference>
<sequence length="225" mass="25565">MLASFLNASLPPPESPPAGHQKECRRSVGLCWSPCLFVVNVCVLLSARCQLPADIGNQCKKYATAWFFDTNVGACSRFWYGGCGGNANRFRTEYECFQTCGNQRKSRLHTNCPLHVCSEREGKRRSYFPVVLTRTSVHVEMFLISVSFCPPDSCVLPQDQGSCDNYTMMWFFDAAQKECARFWYGGCGGNKNRFLTQEECQKPRKFTHNALFRVLSAELSNYKRP</sequence>
<dbReference type="GO" id="GO:0005615">
    <property type="term" value="C:extracellular space"/>
    <property type="evidence" value="ECO:0007669"/>
    <property type="project" value="TreeGrafter"/>
</dbReference>
<evidence type="ECO:0000256" key="1">
    <source>
        <dbReference type="ARBA" id="ARBA00023157"/>
    </source>
</evidence>
<dbReference type="PANTHER" id="PTHR10083:SF375">
    <property type="entry name" value="BPTI_KUNITZ INHIBITOR DOMAIN-CONTAINING PROTEIN"/>
    <property type="match status" value="1"/>
</dbReference>
<reference evidence="4" key="2">
    <citation type="submission" date="2025-09" db="UniProtKB">
        <authorList>
            <consortium name="Ensembl"/>
        </authorList>
    </citation>
    <scope>IDENTIFICATION</scope>
</reference>
<dbReference type="Pfam" id="PF00014">
    <property type="entry name" value="Kunitz_BPTI"/>
    <property type="match status" value="2"/>
</dbReference>
<dbReference type="PROSITE" id="PS50279">
    <property type="entry name" value="BPTI_KUNITZ_2"/>
    <property type="match status" value="2"/>
</dbReference>
<dbReference type="AlphaFoldDB" id="A0A3Q4GL77"/>
<proteinExistence type="predicted"/>
<evidence type="ECO:0000256" key="2">
    <source>
        <dbReference type="SAM" id="MobiDB-lite"/>
    </source>
</evidence>
<dbReference type="InterPro" id="IPR002223">
    <property type="entry name" value="Kunitz_BPTI"/>
</dbReference>
<keyword evidence="5" id="KW-1185">Reference proteome</keyword>
<dbReference type="GO" id="GO:0004867">
    <property type="term" value="F:serine-type endopeptidase inhibitor activity"/>
    <property type="evidence" value="ECO:0007669"/>
    <property type="project" value="InterPro"/>
</dbReference>
<dbReference type="GeneTree" id="ENSGT01030000235403"/>
<dbReference type="InterPro" id="IPR050098">
    <property type="entry name" value="TFPI/VKTCI-like"/>
</dbReference>
<dbReference type="SUPFAM" id="SSF57362">
    <property type="entry name" value="BPTI-like"/>
    <property type="match status" value="2"/>
</dbReference>
<dbReference type="SMART" id="SM00131">
    <property type="entry name" value="KU"/>
    <property type="match status" value="2"/>
</dbReference>
<dbReference type="PROSITE" id="PS00280">
    <property type="entry name" value="BPTI_KUNITZ_1"/>
    <property type="match status" value="2"/>
</dbReference>
<protein>
    <recommendedName>
        <fullName evidence="3">BPTI/Kunitz inhibitor domain-containing protein</fullName>
    </recommendedName>
</protein>
<evidence type="ECO:0000313" key="4">
    <source>
        <dbReference type="Ensembl" id="ENSNBRP00000009726.1"/>
    </source>
</evidence>